<keyword evidence="2" id="KW-1185">Reference proteome</keyword>
<dbReference type="EMBL" id="JACSDY010000009">
    <property type="protein sequence ID" value="KAF7420287.1"/>
    <property type="molecule type" value="Genomic_DNA"/>
</dbReference>
<gene>
    <name evidence="1" type="ORF">H0235_010584</name>
</gene>
<proteinExistence type="predicted"/>
<dbReference type="Proteomes" id="UP000600918">
    <property type="component" value="Unassembled WGS sequence"/>
</dbReference>
<protein>
    <submittedName>
        <fullName evidence="1">Uncharacterized protein</fullName>
    </submittedName>
</protein>
<evidence type="ECO:0000313" key="2">
    <source>
        <dbReference type="Proteomes" id="UP000600918"/>
    </source>
</evidence>
<name>A0A834NXK9_VESPE</name>
<evidence type="ECO:0000313" key="1">
    <source>
        <dbReference type="EMBL" id="KAF7420287.1"/>
    </source>
</evidence>
<accession>A0A834NXK9</accession>
<reference evidence="1" key="1">
    <citation type="journal article" date="2020" name="G3 (Bethesda)">
        <title>High-Quality Assemblies for Three Invasive Social Wasps from the &lt;i&gt;Vespula&lt;/i&gt; Genus.</title>
        <authorList>
            <person name="Harrop T.W.R."/>
            <person name="Guhlin J."/>
            <person name="McLaughlin G.M."/>
            <person name="Permina E."/>
            <person name="Stockwell P."/>
            <person name="Gilligan J."/>
            <person name="Le Lec M.F."/>
            <person name="Gruber M.A.M."/>
            <person name="Quinn O."/>
            <person name="Lovegrove M."/>
            <person name="Duncan E.J."/>
            <person name="Remnant E.J."/>
            <person name="Van Eeckhoven J."/>
            <person name="Graham B."/>
            <person name="Knapp R.A."/>
            <person name="Langford K.W."/>
            <person name="Kronenberg Z."/>
            <person name="Press M.O."/>
            <person name="Eacker S.M."/>
            <person name="Wilson-Rankin E.E."/>
            <person name="Purcell J."/>
            <person name="Lester P.J."/>
            <person name="Dearden P.K."/>
        </authorList>
    </citation>
    <scope>NUCLEOTIDE SEQUENCE</scope>
    <source>
        <strain evidence="1">Volc-1</strain>
    </source>
</reference>
<sequence length="90" mass="10549">MNTGIDNLAFDKVHTSELMKTEERLEREFLPWSKRRRVIDLLGECKFSQTQTPQGQVKRPRISQLFIPTGYRSERIHRNTVAGTLLAYRS</sequence>
<dbReference type="AlphaFoldDB" id="A0A834NXK9"/>
<comment type="caution">
    <text evidence="1">The sequence shown here is derived from an EMBL/GenBank/DDBJ whole genome shotgun (WGS) entry which is preliminary data.</text>
</comment>
<organism evidence="1 2">
    <name type="scientific">Vespula pensylvanica</name>
    <name type="common">Western yellow jacket</name>
    <name type="synonym">Wasp</name>
    <dbReference type="NCBI Taxonomy" id="30213"/>
    <lineage>
        <taxon>Eukaryota</taxon>
        <taxon>Metazoa</taxon>
        <taxon>Ecdysozoa</taxon>
        <taxon>Arthropoda</taxon>
        <taxon>Hexapoda</taxon>
        <taxon>Insecta</taxon>
        <taxon>Pterygota</taxon>
        <taxon>Neoptera</taxon>
        <taxon>Endopterygota</taxon>
        <taxon>Hymenoptera</taxon>
        <taxon>Apocrita</taxon>
        <taxon>Aculeata</taxon>
        <taxon>Vespoidea</taxon>
        <taxon>Vespidae</taxon>
        <taxon>Vespinae</taxon>
        <taxon>Vespula</taxon>
    </lineage>
</organism>